<feature type="domain" description="IclR-ED" evidence="6">
    <location>
        <begin position="81"/>
        <end position="262"/>
    </location>
</feature>
<comment type="caution">
    <text evidence="7">The sequence shown here is derived from an EMBL/GenBank/DDBJ whole genome shotgun (WGS) entry which is preliminary data.</text>
</comment>
<evidence type="ECO:0000256" key="4">
    <source>
        <dbReference type="SAM" id="MobiDB-lite"/>
    </source>
</evidence>
<dbReference type="PANTHER" id="PTHR30136">
    <property type="entry name" value="HELIX-TURN-HELIX TRANSCRIPTIONAL REGULATOR, ICLR FAMILY"/>
    <property type="match status" value="1"/>
</dbReference>
<evidence type="ECO:0000259" key="5">
    <source>
        <dbReference type="PROSITE" id="PS51077"/>
    </source>
</evidence>
<keyword evidence="3" id="KW-0804">Transcription</keyword>
<proteinExistence type="predicted"/>
<dbReference type="InterPro" id="IPR036390">
    <property type="entry name" value="WH_DNA-bd_sf"/>
</dbReference>
<organism evidence="7 8">
    <name type="scientific">Paracoccus liaowanqingii</name>
    <dbReference type="NCBI Taxonomy" id="2560053"/>
    <lineage>
        <taxon>Bacteria</taxon>
        <taxon>Pseudomonadati</taxon>
        <taxon>Pseudomonadota</taxon>
        <taxon>Alphaproteobacteria</taxon>
        <taxon>Rhodobacterales</taxon>
        <taxon>Paracoccaceae</taxon>
        <taxon>Paracoccus</taxon>
    </lineage>
</organism>
<dbReference type="OrthoDB" id="6057486at2"/>
<dbReference type="Pfam" id="PF09339">
    <property type="entry name" value="HTH_IclR"/>
    <property type="match status" value="1"/>
</dbReference>
<keyword evidence="2" id="KW-0238">DNA-binding</keyword>
<evidence type="ECO:0000313" key="8">
    <source>
        <dbReference type="Proteomes" id="UP000297972"/>
    </source>
</evidence>
<dbReference type="GO" id="GO:0003700">
    <property type="term" value="F:DNA-binding transcription factor activity"/>
    <property type="evidence" value="ECO:0007669"/>
    <property type="project" value="TreeGrafter"/>
</dbReference>
<evidence type="ECO:0000256" key="3">
    <source>
        <dbReference type="ARBA" id="ARBA00023163"/>
    </source>
</evidence>
<dbReference type="GO" id="GO:0045892">
    <property type="term" value="P:negative regulation of DNA-templated transcription"/>
    <property type="evidence" value="ECO:0007669"/>
    <property type="project" value="TreeGrafter"/>
</dbReference>
<evidence type="ECO:0000313" key="7">
    <source>
        <dbReference type="EMBL" id="TGN68330.1"/>
    </source>
</evidence>
<dbReference type="InterPro" id="IPR029016">
    <property type="entry name" value="GAF-like_dom_sf"/>
</dbReference>
<dbReference type="SMART" id="SM00346">
    <property type="entry name" value="HTH_ICLR"/>
    <property type="match status" value="1"/>
</dbReference>
<evidence type="ECO:0000259" key="6">
    <source>
        <dbReference type="PROSITE" id="PS51078"/>
    </source>
</evidence>
<dbReference type="PANTHER" id="PTHR30136:SF24">
    <property type="entry name" value="HTH-TYPE TRANSCRIPTIONAL REPRESSOR ALLR"/>
    <property type="match status" value="1"/>
</dbReference>
<dbReference type="InterPro" id="IPR005471">
    <property type="entry name" value="Tscrpt_reg_IclR_N"/>
</dbReference>
<dbReference type="AlphaFoldDB" id="A0A4Z1CSI6"/>
<keyword evidence="1" id="KW-0805">Transcription regulation</keyword>
<gene>
    <name evidence="7" type="ORF">E4L95_01770</name>
</gene>
<evidence type="ECO:0000256" key="2">
    <source>
        <dbReference type="ARBA" id="ARBA00023125"/>
    </source>
</evidence>
<evidence type="ECO:0000256" key="1">
    <source>
        <dbReference type="ARBA" id="ARBA00023015"/>
    </source>
</evidence>
<evidence type="ECO:0008006" key="9">
    <source>
        <dbReference type="Google" id="ProtNLM"/>
    </source>
</evidence>
<feature type="domain" description="HTH iclR-type" evidence="5">
    <location>
        <begin position="20"/>
        <end position="80"/>
    </location>
</feature>
<protein>
    <recommendedName>
        <fullName evidence="9">IclR family transcriptional regulator</fullName>
    </recommendedName>
</protein>
<dbReference type="InterPro" id="IPR014757">
    <property type="entry name" value="Tscrpt_reg_IclR_C"/>
</dbReference>
<dbReference type="SUPFAM" id="SSF55781">
    <property type="entry name" value="GAF domain-like"/>
    <property type="match status" value="1"/>
</dbReference>
<dbReference type="Gene3D" id="3.30.450.40">
    <property type="match status" value="1"/>
</dbReference>
<dbReference type="Gene3D" id="1.10.10.10">
    <property type="entry name" value="Winged helix-like DNA-binding domain superfamily/Winged helix DNA-binding domain"/>
    <property type="match status" value="1"/>
</dbReference>
<keyword evidence="8" id="KW-1185">Reference proteome</keyword>
<dbReference type="PROSITE" id="PS51078">
    <property type="entry name" value="ICLR_ED"/>
    <property type="match status" value="1"/>
</dbReference>
<name>A0A4Z1CSI6_9RHOB</name>
<dbReference type="InterPro" id="IPR036388">
    <property type="entry name" value="WH-like_DNA-bd_sf"/>
</dbReference>
<sequence>MSSYLPAQPRSAARMPAKRTNGTERALDILDCMARLNRSASRVELVSETGMPRSTVYAVTEFLLQRGWLTEGPTGLLLGPQAGFISNAYLHQQGFEHLARQILAELSEQTGNLSELDVIDNWYHVAALSEGLFAQGYLRPVEGARLPLMPTAAARIMLADLPESLIRQNIPEEALRDAHGAYLPWERFISEMREGQLKGYVHIDGWLGGLATTLACPVVGENGQILASVCIIIQSGSAAPHLAANLPPLMEAGKKLSALLRRMSWPYAESCKRRLMSSG</sequence>
<dbReference type="SUPFAM" id="SSF46785">
    <property type="entry name" value="Winged helix' DNA-binding domain"/>
    <property type="match status" value="1"/>
</dbReference>
<dbReference type="Proteomes" id="UP000297972">
    <property type="component" value="Unassembled WGS sequence"/>
</dbReference>
<dbReference type="InterPro" id="IPR050707">
    <property type="entry name" value="HTH_MetabolicPath_Reg"/>
</dbReference>
<dbReference type="GO" id="GO:0003677">
    <property type="term" value="F:DNA binding"/>
    <property type="evidence" value="ECO:0007669"/>
    <property type="project" value="UniProtKB-KW"/>
</dbReference>
<feature type="region of interest" description="Disordered" evidence="4">
    <location>
        <begin position="1"/>
        <end position="20"/>
    </location>
</feature>
<dbReference type="PROSITE" id="PS51077">
    <property type="entry name" value="HTH_ICLR"/>
    <property type="match status" value="1"/>
</dbReference>
<dbReference type="EMBL" id="SRPG01000008">
    <property type="protein sequence ID" value="TGN68330.1"/>
    <property type="molecule type" value="Genomic_DNA"/>
</dbReference>
<accession>A0A4Z1CSI6</accession>
<reference evidence="7 8" key="1">
    <citation type="submission" date="2019-03" db="EMBL/GenBank/DDBJ databases">
        <authorList>
            <person name="Li J."/>
        </authorList>
    </citation>
    <scope>NUCLEOTIDE SEQUENCE [LARGE SCALE GENOMIC DNA]</scope>
    <source>
        <strain evidence="7 8">3058</strain>
    </source>
</reference>